<dbReference type="EMBL" id="BSQG01000001">
    <property type="protein sequence ID" value="GLU45914.1"/>
    <property type="molecule type" value="Genomic_DNA"/>
</dbReference>
<reference evidence="2" key="1">
    <citation type="submission" date="2023-02" db="EMBL/GenBank/DDBJ databases">
        <title>Nocardiopsis ansamitocini NBRC 112285.</title>
        <authorList>
            <person name="Ichikawa N."/>
            <person name="Sato H."/>
            <person name="Tonouchi N."/>
        </authorList>
    </citation>
    <scope>NUCLEOTIDE SEQUENCE</scope>
    <source>
        <strain evidence="2">NBRC 112285</strain>
    </source>
</reference>
<sequence>MPLVCAAHSVDDVGYHVLGEAAMVMHFAFLGYVVAGGFLAWRWPRAIWPHMAFAVYALGIVVIGWDCPLTGLEYWARSRAGEQGLTEEGFIAHYLTGVLYPEQYLVLAQAAVATTVALSWAGAAWLTTRRNRARLVGRR</sequence>
<name>A0A9W6P2A6_9ACTN</name>
<keyword evidence="1" id="KW-0812">Transmembrane</keyword>
<accession>A0A9W6P2A6</accession>
<keyword evidence="1" id="KW-1133">Transmembrane helix</keyword>
<comment type="caution">
    <text evidence="2">The sequence shown here is derived from an EMBL/GenBank/DDBJ whole genome shotgun (WGS) entry which is preliminary data.</text>
</comment>
<feature type="transmembrane region" description="Helical" evidence="1">
    <location>
        <begin position="21"/>
        <end position="40"/>
    </location>
</feature>
<evidence type="ECO:0000313" key="2">
    <source>
        <dbReference type="EMBL" id="GLU45914.1"/>
    </source>
</evidence>
<organism evidence="2 3">
    <name type="scientific">Nocardiopsis ansamitocini</name>
    <dbReference type="NCBI Taxonomy" id="1670832"/>
    <lineage>
        <taxon>Bacteria</taxon>
        <taxon>Bacillati</taxon>
        <taxon>Actinomycetota</taxon>
        <taxon>Actinomycetes</taxon>
        <taxon>Streptosporangiales</taxon>
        <taxon>Nocardiopsidaceae</taxon>
        <taxon>Nocardiopsis</taxon>
    </lineage>
</organism>
<protein>
    <recommendedName>
        <fullName evidence="4">DUF2784 domain-containing protein</fullName>
    </recommendedName>
</protein>
<evidence type="ECO:0008006" key="4">
    <source>
        <dbReference type="Google" id="ProtNLM"/>
    </source>
</evidence>
<dbReference type="AlphaFoldDB" id="A0A9W6P2A6"/>
<feature type="transmembrane region" description="Helical" evidence="1">
    <location>
        <begin position="47"/>
        <end position="65"/>
    </location>
</feature>
<keyword evidence="3" id="KW-1185">Reference proteome</keyword>
<proteinExistence type="predicted"/>
<evidence type="ECO:0000313" key="3">
    <source>
        <dbReference type="Proteomes" id="UP001165092"/>
    </source>
</evidence>
<gene>
    <name evidence="2" type="ORF">Nans01_02650</name>
</gene>
<dbReference type="Pfam" id="PF10861">
    <property type="entry name" value="DUF2784"/>
    <property type="match status" value="1"/>
</dbReference>
<keyword evidence="1" id="KW-0472">Membrane</keyword>
<dbReference type="Proteomes" id="UP001165092">
    <property type="component" value="Unassembled WGS sequence"/>
</dbReference>
<feature type="transmembrane region" description="Helical" evidence="1">
    <location>
        <begin position="104"/>
        <end position="126"/>
    </location>
</feature>
<evidence type="ECO:0000256" key="1">
    <source>
        <dbReference type="SAM" id="Phobius"/>
    </source>
</evidence>
<dbReference type="InterPro" id="IPR021218">
    <property type="entry name" value="DUF2784"/>
</dbReference>